<dbReference type="EMBL" id="JBHSBY010000090">
    <property type="protein sequence ID" value="MFC4196970.1"/>
    <property type="molecule type" value="Genomic_DNA"/>
</dbReference>
<protein>
    <recommendedName>
        <fullName evidence="3">RteC protein</fullName>
    </recommendedName>
</protein>
<evidence type="ECO:0000313" key="2">
    <source>
        <dbReference type="Proteomes" id="UP001595792"/>
    </source>
</evidence>
<gene>
    <name evidence="1" type="ORF">ACFOUY_09695</name>
</gene>
<proteinExistence type="predicted"/>
<evidence type="ECO:0000313" key="1">
    <source>
        <dbReference type="EMBL" id="MFC4196970.1"/>
    </source>
</evidence>
<dbReference type="Proteomes" id="UP001595792">
    <property type="component" value="Unassembled WGS sequence"/>
</dbReference>
<evidence type="ECO:0008006" key="3">
    <source>
        <dbReference type="Google" id="ProtNLM"/>
    </source>
</evidence>
<reference evidence="2" key="1">
    <citation type="journal article" date="2019" name="Int. J. Syst. Evol. Microbiol.">
        <title>The Global Catalogue of Microorganisms (GCM) 10K type strain sequencing project: providing services to taxonomists for standard genome sequencing and annotation.</title>
        <authorList>
            <consortium name="The Broad Institute Genomics Platform"/>
            <consortium name="The Broad Institute Genome Sequencing Center for Infectious Disease"/>
            <person name="Wu L."/>
            <person name="Ma J."/>
        </authorList>
    </citation>
    <scope>NUCLEOTIDE SEQUENCE [LARGE SCALE GENOMIC DNA]</scope>
    <source>
        <strain evidence="2">CCM 8689</strain>
    </source>
</reference>
<organism evidence="1 2">
    <name type="scientific">Pedobacter jamesrossensis</name>
    <dbReference type="NCBI Taxonomy" id="1908238"/>
    <lineage>
        <taxon>Bacteria</taxon>
        <taxon>Pseudomonadati</taxon>
        <taxon>Bacteroidota</taxon>
        <taxon>Sphingobacteriia</taxon>
        <taxon>Sphingobacteriales</taxon>
        <taxon>Sphingobacteriaceae</taxon>
        <taxon>Pedobacter</taxon>
    </lineage>
</organism>
<dbReference type="RefSeq" id="WP_378960311.1">
    <property type="nucleotide sequence ID" value="NZ_JBHRXC010000016.1"/>
</dbReference>
<name>A0ABV8NJ02_9SPHI</name>
<accession>A0ABV8NJ02</accession>
<comment type="caution">
    <text evidence="1">The sequence shown here is derived from an EMBL/GenBank/DDBJ whole genome shotgun (WGS) entry which is preliminary data.</text>
</comment>
<sequence length="275" mass="31960">MEGESVWGELSFISVVIMQRFEEESFFEGFEIATRNLYMTLRATLKALFRYLDDGPAKMLLEEELYYLYLKSYLEMAAYEIEEDHILFKFKKEVLNGLLLRKETFQEIVTFNKVSKGTKLSYKSFKLQMDEQINKNSGMHKFGKKGFFDLWDNVDESRAFKLLEDFIALKPDFGLESVDGKYRYDSNQSHSGVKMAGFLVALSEGGWIKIFSRKSSEPIYDGKTLTRIINEFFGCNLAEKGEPFQKANLDNLRDKLSLYPSRVEPILKIIGINNF</sequence>
<keyword evidence="2" id="KW-1185">Reference proteome</keyword>